<dbReference type="AlphaFoldDB" id="A0A084W7K3"/>
<reference evidence="4" key="2">
    <citation type="submission" date="2020-05" db="UniProtKB">
        <authorList>
            <consortium name="EnsemblMetazoa"/>
        </authorList>
    </citation>
    <scope>IDENTIFICATION</scope>
</reference>
<evidence type="ECO:0000313" key="5">
    <source>
        <dbReference type="Proteomes" id="UP000030765"/>
    </source>
</evidence>
<evidence type="ECO:0000313" key="4">
    <source>
        <dbReference type="EnsemblMetazoa" id="ASIC014200-PA"/>
    </source>
</evidence>
<dbReference type="EMBL" id="KE525315">
    <property type="protein sequence ID" value="KFB46197.1"/>
    <property type="molecule type" value="Genomic_DNA"/>
</dbReference>
<name>A0A084W7K3_ANOSI</name>
<reference evidence="3 5" key="1">
    <citation type="journal article" date="2014" name="BMC Genomics">
        <title>Genome sequence of Anopheles sinensis provides insight into genetics basis of mosquito competence for malaria parasites.</title>
        <authorList>
            <person name="Zhou D."/>
            <person name="Zhang D."/>
            <person name="Ding G."/>
            <person name="Shi L."/>
            <person name="Hou Q."/>
            <person name="Ye Y."/>
            <person name="Xu Y."/>
            <person name="Zhou H."/>
            <person name="Xiong C."/>
            <person name="Li S."/>
            <person name="Yu J."/>
            <person name="Hong S."/>
            <person name="Yu X."/>
            <person name="Zou P."/>
            <person name="Chen C."/>
            <person name="Chang X."/>
            <person name="Wang W."/>
            <person name="Lv Y."/>
            <person name="Sun Y."/>
            <person name="Ma L."/>
            <person name="Shen B."/>
            <person name="Zhu C."/>
        </authorList>
    </citation>
    <scope>NUCLEOTIDE SEQUENCE [LARGE SCALE GENOMIC DNA]</scope>
</reference>
<evidence type="ECO:0000256" key="1">
    <source>
        <dbReference type="SAM" id="Coils"/>
    </source>
</evidence>
<keyword evidence="5" id="KW-1185">Reference proteome</keyword>
<dbReference type="Proteomes" id="UP000030765">
    <property type="component" value="Unassembled WGS sequence"/>
</dbReference>
<evidence type="ECO:0000256" key="2">
    <source>
        <dbReference type="SAM" id="MobiDB-lite"/>
    </source>
</evidence>
<dbReference type="EMBL" id="ATLV01021260">
    <property type="status" value="NOT_ANNOTATED_CDS"/>
    <property type="molecule type" value="Genomic_DNA"/>
</dbReference>
<protein>
    <submittedName>
        <fullName evidence="3">AGAP007773-PA-like protein</fullName>
    </submittedName>
</protein>
<feature type="compositionally biased region" description="Basic and acidic residues" evidence="2">
    <location>
        <begin position="37"/>
        <end position="50"/>
    </location>
</feature>
<dbReference type="OMA" id="NDYIERQ"/>
<organism evidence="4 5">
    <name type="scientific">Anopheles sinensis</name>
    <name type="common">Mosquito</name>
    <dbReference type="NCBI Taxonomy" id="74873"/>
    <lineage>
        <taxon>Eukaryota</taxon>
        <taxon>Metazoa</taxon>
        <taxon>Ecdysozoa</taxon>
        <taxon>Arthropoda</taxon>
        <taxon>Hexapoda</taxon>
        <taxon>Insecta</taxon>
        <taxon>Pterygota</taxon>
        <taxon>Neoptera</taxon>
        <taxon>Endopterygota</taxon>
        <taxon>Diptera</taxon>
        <taxon>Nematocera</taxon>
        <taxon>Culicoidea</taxon>
        <taxon>Culicidae</taxon>
        <taxon>Anophelinae</taxon>
        <taxon>Anopheles</taxon>
    </lineage>
</organism>
<gene>
    <name evidence="3" type="ORF">ZHAS_00014200</name>
</gene>
<dbReference type="OrthoDB" id="7729738at2759"/>
<keyword evidence="1" id="KW-0175">Coiled coil</keyword>
<proteinExistence type="predicted"/>
<dbReference type="VEuPathDB" id="VectorBase:ASIC014200"/>
<dbReference type="VEuPathDB" id="VectorBase:ASIS001894"/>
<accession>A0A084W7K3</accession>
<evidence type="ECO:0000313" key="3">
    <source>
        <dbReference type="EMBL" id="KFB46197.1"/>
    </source>
</evidence>
<dbReference type="EnsemblMetazoa" id="ASIC014200-RA">
    <property type="protein sequence ID" value="ASIC014200-PA"/>
    <property type="gene ID" value="ASIC014200"/>
</dbReference>
<feature type="coiled-coil region" evidence="1">
    <location>
        <begin position="140"/>
        <end position="171"/>
    </location>
</feature>
<feature type="region of interest" description="Disordered" evidence="2">
    <location>
        <begin position="37"/>
        <end position="66"/>
    </location>
</feature>
<sequence>MLNRVSELTGLALQILNYGMYDRNGAPTDSISQLIEHHQLSRDSPEDHPKPTGKRSQPSGSRQEQEKRFMEEFGIPDLHTVLDDPAQYAETQMASFLAQLQQRIMQTDMMVRNKRQAKDLIEANSKLYQKEVVVFCAQVRKSCTKAIRVTEEELKRERKNKEKGNRKINGERANELLEEFNMLLQLLKIILDDMPDEWQDLDRILRLLRTSNESLQFIQ</sequence>